<name>A0ABW6WVC8_9ACTN</name>
<organism evidence="1 2">
    <name type="scientific">Paractinoplanes globisporus</name>
    <dbReference type="NCBI Taxonomy" id="113565"/>
    <lineage>
        <taxon>Bacteria</taxon>
        <taxon>Bacillati</taxon>
        <taxon>Actinomycetota</taxon>
        <taxon>Actinomycetes</taxon>
        <taxon>Micromonosporales</taxon>
        <taxon>Micromonosporaceae</taxon>
        <taxon>Paractinoplanes</taxon>
    </lineage>
</organism>
<keyword evidence="2" id="KW-1185">Reference proteome</keyword>
<evidence type="ECO:0000313" key="2">
    <source>
        <dbReference type="Proteomes" id="UP001602245"/>
    </source>
</evidence>
<reference evidence="1 2" key="1">
    <citation type="submission" date="2024-10" db="EMBL/GenBank/DDBJ databases">
        <title>The Natural Products Discovery Center: Release of the First 8490 Sequenced Strains for Exploring Actinobacteria Biosynthetic Diversity.</title>
        <authorList>
            <person name="Kalkreuter E."/>
            <person name="Kautsar S.A."/>
            <person name="Yang D."/>
            <person name="Bader C.D."/>
            <person name="Teijaro C.N."/>
            <person name="Fluegel L."/>
            <person name="Davis C.M."/>
            <person name="Simpson J.R."/>
            <person name="Lauterbach L."/>
            <person name="Steele A.D."/>
            <person name="Gui C."/>
            <person name="Meng S."/>
            <person name="Li G."/>
            <person name="Viehrig K."/>
            <person name="Ye F."/>
            <person name="Su P."/>
            <person name="Kiefer A.F."/>
            <person name="Nichols A."/>
            <person name="Cepeda A.J."/>
            <person name="Yan W."/>
            <person name="Fan B."/>
            <person name="Jiang Y."/>
            <person name="Adhikari A."/>
            <person name="Zheng C.-J."/>
            <person name="Schuster L."/>
            <person name="Cowan T.M."/>
            <person name="Smanski M.J."/>
            <person name="Chevrette M.G."/>
            <person name="De Carvalho L.P.S."/>
            <person name="Shen B."/>
        </authorList>
    </citation>
    <scope>NUCLEOTIDE SEQUENCE [LARGE SCALE GENOMIC DNA]</scope>
    <source>
        <strain evidence="1 2">NPDC000087</strain>
    </source>
</reference>
<proteinExistence type="predicted"/>
<comment type="caution">
    <text evidence="1">The sequence shown here is derived from an EMBL/GenBank/DDBJ whole genome shotgun (WGS) entry which is preliminary data.</text>
</comment>
<dbReference type="Proteomes" id="UP001602245">
    <property type="component" value="Unassembled WGS sequence"/>
</dbReference>
<sequence>MRVRRLAVVWVGLTLAACDSPSPTVSAVTTVSAVAGARSIECASGEAHVLTTVSPASDDLAVGPISWPGLRSWATADPALFGDPATGNYKVGAQVRAGAVVTVSIPAEYASVAGLEYGQGWDYSPAPAVTFHGCAGSDTAYIGGFHVVGHRCVPLDIAWDGRPPTRVTVSFFAGPC</sequence>
<dbReference type="EMBL" id="JBIAZU010000008">
    <property type="protein sequence ID" value="MFF5296535.1"/>
    <property type="molecule type" value="Genomic_DNA"/>
</dbReference>
<protein>
    <submittedName>
        <fullName evidence="1">Uncharacterized protein</fullName>
    </submittedName>
</protein>
<dbReference type="PROSITE" id="PS51257">
    <property type="entry name" value="PROKAR_LIPOPROTEIN"/>
    <property type="match status" value="1"/>
</dbReference>
<accession>A0ABW6WVC8</accession>
<dbReference type="RefSeq" id="WP_020517304.1">
    <property type="nucleotide sequence ID" value="NZ_JBIAZU010000008.1"/>
</dbReference>
<evidence type="ECO:0000313" key="1">
    <source>
        <dbReference type="EMBL" id="MFF5296535.1"/>
    </source>
</evidence>
<gene>
    <name evidence="1" type="ORF">ACFY35_44470</name>
</gene>